<feature type="domain" description="4Fe-4S ferredoxin-type" evidence="9">
    <location>
        <begin position="479"/>
        <end position="510"/>
    </location>
</feature>
<feature type="domain" description="4Fe-4S ferredoxin-type" evidence="9">
    <location>
        <begin position="364"/>
        <end position="394"/>
    </location>
</feature>
<dbReference type="Proteomes" id="UP001519289">
    <property type="component" value="Unassembled WGS sequence"/>
</dbReference>
<dbReference type="Pfam" id="PF12838">
    <property type="entry name" value="Fer4_7"/>
    <property type="match status" value="1"/>
</dbReference>
<dbReference type="PANTHER" id="PTHR30176">
    <property type="entry name" value="FERREDOXIN-TYPE PROTEIN NAPH"/>
    <property type="match status" value="1"/>
</dbReference>
<evidence type="ECO:0000313" key="11">
    <source>
        <dbReference type="Proteomes" id="UP001519289"/>
    </source>
</evidence>
<keyword evidence="3" id="KW-0479">Metal-binding</keyword>
<evidence type="ECO:0000256" key="1">
    <source>
        <dbReference type="ARBA" id="ARBA00022448"/>
    </source>
</evidence>
<keyword evidence="11" id="KW-1185">Reference proteome</keyword>
<keyword evidence="2" id="KW-0004">4Fe-4S</keyword>
<keyword evidence="5" id="KW-0408">Iron</keyword>
<feature type="transmembrane region" description="Helical" evidence="8">
    <location>
        <begin position="55"/>
        <end position="84"/>
    </location>
</feature>
<evidence type="ECO:0000256" key="8">
    <source>
        <dbReference type="SAM" id="Phobius"/>
    </source>
</evidence>
<feature type="transmembrane region" description="Helical" evidence="8">
    <location>
        <begin position="330"/>
        <end position="350"/>
    </location>
</feature>
<feature type="transmembrane region" description="Helical" evidence="8">
    <location>
        <begin position="166"/>
        <end position="187"/>
    </location>
</feature>
<feature type="domain" description="4Fe-4S ferredoxin-type" evidence="9">
    <location>
        <begin position="246"/>
        <end position="275"/>
    </location>
</feature>
<keyword evidence="8" id="KW-0812">Transmembrane</keyword>
<keyword evidence="6" id="KW-0411">Iron-sulfur</keyword>
<dbReference type="InterPro" id="IPR051684">
    <property type="entry name" value="Electron_Trans/Redox"/>
</dbReference>
<dbReference type="RefSeq" id="WP_209466869.1">
    <property type="nucleotide sequence ID" value="NZ_JAGGLG010000017.1"/>
</dbReference>
<feature type="transmembrane region" description="Helical" evidence="8">
    <location>
        <begin position="199"/>
        <end position="222"/>
    </location>
</feature>
<protein>
    <submittedName>
        <fullName evidence="10">Ferredoxin-type protein NapH</fullName>
    </submittedName>
</protein>
<dbReference type="Gene3D" id="3.30.70.20">
    <property type="match status" value="3"/>
</dbReference>
<gene>
    <name evidence="10" type="ORF">J2Z79_002156</name>
</gene>
<feature type="domain" description="4Fe-4S ferredoxin-type" evidence="9">
    <location>
        <begin position="401"/>
        <end position="436"/>
    </location>
</feature>
<sequence length="514" mass="54365">MRGLRKRIGWRALRLATQALFWALFLAPLAGFPWFRGTYVASRLAGIPLTDPYGAAQAAVAGGLRLAGAALLGLGLVALVYLLLGRAFCAWVCPLGSLLELADRAAERFLSARRAARRGEGRLRPAGPLARPATDRLHPGGPLPRQASDRLPLAGRPARLAALPRWTRWAIAIGVLLLTALTGQALFEWVSPQANLMRSLLFGFGLQLLIVAAVVAFDLFVLRRGWCRSLCPAGALYSLLGRFAPLRVGHDRSACDRCGACVQACPWDGRETLLETVAGRGRAEANPWTCANCGDCIDACPQGALRFTPAWRVAPAERPVLHPQFSRRQAIGLMGGAVAVAGLSVARPMLTAPEERRLLRPPGALPEAAFVGLCLRCGQCAQACPRAAIRLAGLAGGLGMGTPYIVPRRVACDLCKEDGPACVAVCPTGALTLEPGAPVRMGVAEVDTERCIAHMGAVCRTCFVACPLQGTALILEGAHRPAVDPAVCTGCGLCEEHCIVEPAAIAIRPVNEHA</sequence>
<evidence type="ECO:0000256" key="7">
    <source>
        <dbReference type="SAM" id="MobiDB-lite"/>
    </source>
</evidence>
<accession>A0ABS4JUW4</accession>
<reference evidence="10 11" key="1">
    <citation type="submission" date="2021-03" db="EMBL/GenBank/DDBJ databases">
        <title>Genomic Encyclopedia of Type Strains, Phase IV (KMG-IV): sequencing the most valuable type-strain genomes for metagenomic binning, comparative biology and taxonomic classification.</title>
        <authorList>
            <person name="Goeker M."/>
        </authorList>
    </citation>
    <scope>NUCLEOTIDE SEQUENCE [LARGE SCALE GENOMIC DNA]</scope>
    <source>
        <strain evidence="10 11">DSM 27138</strain>
    </source>
</reference>
<dbReference type="PANTHER" id="PTHR30176:SF3">
    <property type="entry name" value="FERREDOXIN-TYPE PROTEIN NAPH"/>
    <property type="match status" value="1"/>
</dbReference>
<dbReference type="InterPro" id="IPR017896">
    <property type="entry name" value="4Fe4S_Fe-S-bd"/>
</dbReference>
<dbReference type="CDD" id="cd16373">
    <property type="entry name" value="DMSOR_beta_like"/>
    <property type="match status" value="1"/>
</dbReference>
<dbReference type="EMBL" id="JAGGLG010000017">
    <property type="protein sequence ID" value="MBP2018741.1"/>
    <property type="molecule type" value="Genomic_DNA"/>
</dbReference>
<keyword evidence="1" id="KW-0813">Transport</keyword>
<dbReference type="SUPFAM" id="SSF54862">
    <property type="entry name" value="4Fe-4S ferredoxins"/>
    <property type="match status" value="2"/>
</dbReference>
<evidence type="ECO:0000259" key="9">
    <source>
        <dbReference type="PROSITE" id="PS51379"/>
    </source>
</evidence>
<evidence type="ECO:0000313" key="10">
    <source>
        <dbReference type="EMBL" id="MBP2018741.1"/>
    </source>
</evidence>
<evidence type="ECO:0000256" key="5">
    <source>
        <dbReference type="ARBA" id="ARBA00023004"/>
    </source>
</evidence>
<dbReference type="PROSITE" id="PS51379">
    <property type="entry name" value="4FE4S_FER_2"/>
    <property type="match status" value="5"/>
</dbReference>
<comment type="caution">
    <text evidence="10">The sequence shown here is derived from an EMBL/GenBank/DDBJ whole genome shotgun (WGS) entry which is preliminary data.</text>
</comment>
<name>A0ABS4JUW4_9FIRM</name>
<proteinExistence type="predicted"/>
<dbReference type="Pfam" id="PF13237">
    <property type="entry name" value="Fer4_10"/>
    <property type="match status" value="1"/>
</dbReference>
<keyword evidence="4" id="KW-0249">Electron transport</keyword>
<evidence type="ECO:0000256" key="4">
    <source>
        <dbReference type="ARBA" id="ARBA00022982"/>
    </source>
</evidence>
<organism evidence="10 11">
    <name type="scientific">Symbiobacterium terraclitae</name>
    <dbReference type="NCBI Taxonomy" id="557451"/>
    <lineage>
        <taxon>Bacteria</taxon>
        <taxon>Bacillati</taxon>
        <taxon>Bacillota</taxon>
        <taxon>Clostridia</taxon>
        <taxon>Eubacteriales</taxon>
        <taxon>Symbiobacteriaceae</taxon>
        <taxon>Symbiobacterium</taxon>
    </lineage>
</organism>
<feature type="domain" description="4Fe-4S ferredoxin-type" evidence="9">
    <location>
        <begin position="281"/>
        <end position="310"/>
    </location>
</feature>
<feature type="region of interest" description="Disordered" evidence="7">
    <location>
        <begin position="122"/>
        <end position="150"/>
    </location>
</feature>
<evidence type="ECO:0000256" key="6">
    <source>
        <dbReference type="ARBA" id="ARBA00023014"/>
    </source>
</evidence>
<keyword evidence="8" id="KW-0472">Membrane</keyword>
<evidence type="ECO:0000256" key="2">
    <source>
        <dbReference type="ARBA" id="ARBA00022485"/>
    </source>
</evidence>
<dbReference type="InterPro" id="IPR017900">
    <property type="entry name" value="4Fe4S_Fe_S_CS"/>
</dbReference>
<keyword evidence="8" id="KW-1133">Transmembrane helix</keyword>
<evidence type="ECO:0000256" key="3">
    <source>
        <dbReference type="ARBA" id="ARBA00022723"/>
    </source>
</evidence>
<dbReference type="PROSITE" id="PS00198">
    <property type="entry name" value="4FE4S_FER_1"/>
    <property type="match status" value="2"/>
</dbReference>
<dbReference type="Pfam" id="PF12801">
    <property type="entry name" value="Fer4_5"/>
    <property type="match status" value="2"/>
</dbReference>